<sequence length="154" mass="16488">MTADSSALTSRGAAPLATADKSPAVSAEESVRLAKLRALSLLSPLTERERLDLLRQLADASPSARLDLFDGYRALAMLPERQKEVLLNQIEKIVPVTVPASLLVCSCSNGIERKLCIRERCSNHSELGSACNKACGTLASFKSECLTARQCAGQ</sequence>
<reference evidence="2 3" key="1">
    <citation type="submission" date="2021-11" db="EMBL/GenBank/DDBJ databases">
        <authorList>
            <person name="Huq M.A."/>
        </authorList>
    </citation>
    <scope>NUCLEOTIDE SEQUENCE [LARGE SCALE GENOMIC DNA]</scope>
    <source>
        <strain evidence="2 3">MAHUQ-52</strain>
    </source>
</reference>
<evidence type="ECO:0000256" key="1">
    <source>
        <dbReference type="SAM" id="MobiDB-lite"/>
    </source>
</evidence>
<evidence type="ECO:0000313" key="3">
    <source>
        <dbReference type="Proteomes" id="UP001198701"/>
    </source>
</evidence>
<comment type="caution">
    <text evidence="2">The sequence shown here is derived from an EMBL/GenBank/DDBJ whole genome shotgun (WGS) entry which is preliminary data.</text>
</comment>
<accession>A0ABS8ISL1</accession>
<proteinExistence type="predicted"/>
<feature type="region of interest" description="Disordered" evidence="1">
    <location>
        <begin position="1"/>
        <end position="26"/>
    </location>
</feature>
<dbReference type="Proteomes" id="UP001198701">
    <property type="component" value="Unassembled WGS sequence"/>
</dbReference>
<keyword evidence="3" id="KW-1185">Reference proteome</keyword>
<dbReference type="EMBL" id="JAJHPV010000013">
    <property type="protein sequence ID" value="MCC6071630.1"/>
    <property type="molecule type" value="Genomic_DNA"/>
</dbReference>
<name>A0ABS8ISL1_9BURK</name>
<protein>
    <submittedName>
        <fullName evidence="2">Uncharacterized protein</fullName>
    </submittedName>
</protein>
<organism evidence="2 3">
    <name type="scientific">Massilia agrisoli</name>
    <dbReference type="NCBI Taxonomy" id="2892444"/>
    <lineage>
        <taxon>Bacteria</taxon>
        <taxon>Pseudomonadati</taxon>
        <taxon>Pseudomonadota</taxon>
        <taxon>Betaproteobacteria</taxon>
        <taxon>Burkholderiales</taxon>
        <taxon>Oxalobacteraceae</taxon>
        <taxon>Telluria group</taxon>
        <taxon>Massilia</taxon>
    </lineage>
</organism>
<dbReference type="RefSeq" id="WP_229432529.1">
    <property type="nucleotide sequence ID" value="NZ_JAJHPV010000013.1"/>
</dbReference>
<evidence type="ECO:0000313" key="2">
    <source>
        <dbReference type="EMBL" id="MCC6071630.1"/>
    </source>
</evidence>
<gene>
    <name evidence="2" type="ORF">LMJ30_11730</name>
</gene>